<evidence type="ECO:0000256" key="3">
    <source>
        <dbReference type="SAM" id="Phobius"/>
    </source>
</evidence>
<dbReference type="Proteomes" id="UP000295129">
    <property type="component" value="Unassembled WGS sequence"/>
</dbReference>
<dbReference type="EMBL" id="SNVV01000001">
    <property type="protein sequence ID" value="TDN57168.1"/>
    <property type="molecule type" value="Genomic_DNA"/>
</dbReference>
<dbReference type="GO" id="GO:0043709">
    <property type="term" value="P:cell adhesion involved in single-species biofilm formation"/>
    <property type="evidence" value="ECO:0007669"/>
    <property type="project" value="TreeGrafter"/>
</dbReference>
<name>A0A4R6EHZ3_9RHOO</name>
<reference evidence="5 6" key="1">
    <citation type="submission" date="2019-03" db="EMBL/GenBank/DDBJ databases">
        <title>Genomic Encyclopedia of Type Strains, Phase IV (KMG-IV): sequencing the most valuable type-strain genomes for metagenomic binning, comparative biology and taxonomic classification.</title>
        <authorList>
            <person name="Goeker M."/>
        </authorList>
    </citation>
    <scope>NUCLEOTIDE SEQUENCE [LARGE SCALE GENOMIC DNA]</scope>
    <source>
        <strain evidence="5 6">DSM 12121</strain>
    </source>
</reference>
<dbReference type="EC" id="2.7.7.65" evidence="1"/>
<feature type="transmembrane region" description="Helical" evidence="3">
    <location>
        <begin position="80"/>
        <end position="99"/>
    </location>
</feature>
<dbReference type="NCBIfam" id="TIGR00254">
    <property type="entry name" value="GGDEF"/>
    <property type="match status" value="1"/>
</dbReference>
<dbReference type="CDD" id="cd01949">
    <property type="entry name" value="GGDEF"/>
    <property type="match status" value="1"/>
</dbReference>
<feature type="transmembrane region" description="Helical" evidence="3">
    <location>
        <begin position="105"/>
        <end position="126"/>
    </location>
</feature>
<dbReference type="InterPro" id="IPR000160">
    <property type="entry name" value="GGDEF_dom"/>
</dbReference>
<dbReference type="PROSITE" id="PS50887">
    <property type="entry name" value="GGDEF"/>
    <property type="match status" value="1"/>
</dbReference>
<gene>
    <name evidence="5" type="ORF">C7389_101554</name>
</gene>
<dbReference type="InterPro" id="IPR029787">
    <property type="entry name" value="Nucleotide_cyclase"/>
</dbReference>
<keyword evidence="6" id="KW-1185">Reference proteome</keyword>
<sequence>MRAQARQPARNCSAASALVLKRVPGIKPDRALIRVPNPILAPVSVLDLRTLFVAAVSLAALAAGAFWLTHKRYPGTPGPGAWAGAHLLFAIASLLAALRGHIWDGISIVLANSCWVFAYGLLAYGLRRFRGLRANATLQMTLPTVVTAVALLLLWLPQDLLNLRTVLMSLVLGGQQALILHDLRRSRPAVRTTTETVLTAVLLCSVISHLGRIVATPWDAAAPPFFGQGELTSALMLWSMLLNCGLILCLLTLVTDRLQADLSRLAARDPLTHLLNRRAFRAEAEREISDAVRNKLPVTLMMLDLDHFKALNDRHGHQGGDEALLRLARILKSELRQHDLAARYGGEEFCVMLPGTGLAPARDVAERLRRACEEESRHTRGTTVSIGLTLLPPGPESLNRALKAADHALYEAKRNGRNRVEVHSEPIAEKPASHV</sequence>
<dbReference type="SMART" id="SM00267">
    <property type="entry name" value="GGDEF"/>
    <property type="match status" value="1"/>
</dbReference>
<dbReference type="OrthoDB" id="9813903at2"/>
<dbReference type="Gene3D" id="3.30.70.270">
    <property type="match status" value="1"/>
</dbReference>
<dbReference type="InterPro" id="IPR043128">
    <property type="entry name" value="Rev_trsase/Diguanyl_cyclase"/>
</dbReference>
<feature type="transmembrane region" description="Helical" evidence="3">
    <location>
        <begin position="138"/>
        <end position="157"/>
    </location>
</feature>
<keyword evidence="3" id="KW-1133">Transmembrane helix</keyword>
<dbReference type="AlphaFoldDB" id="A0A4R6EHZ3"/>
<evidence type="ECO:0000313" key="5">
    <source>
        <dbReference type="EMBL" id="TDN57168.1"/>
    </source>
</evidence>
<keyword evidence="3" id="KW-0472">Membrane</keyword>
<dbReference type="PANTHER" id="PTHR45138:SF9">
    <property type="entry name" value="DIGUANYLATE CYCLASE DGCM-RELATED"/>
    <property type="match status" value="1"/>
</dbReference>
<dbReference type="SUPFAM" id="SSF55073">
    <property type="entry name" value="Nucleotide cyclase"/>
    <property type="match status" value="1"/>
</dbReference>
<dbReference type="GO" id="GO:0052621">
    <property type="term" value="F:diguanylate cyclase activity"/>
    <property type="evidence" value="ECO:0007669"/>
    <property type="project" value="UniProtKB-EC"/>
</dbReference>
<dbReference type="FunFam" id="3.30.70.270:FF:000001">
    <property type="entry name" value="Diguanylate cyclase domain protein"/>
    <property type="match status" value="1"/>
</dbReference>
<feature type="transmembrane region" description="Helical" evidence="3">
    <location>
        <begin position="235"/>
        <end position="254"/>
    </location>
</feature>
<evidence type="ECO:0000259" key="4">
    <source>
        <dbReference type="PROSITE" id="PS50887"/>
    </source>
</evidence>
<dbReference type="GO" id="GO:0005886">
    <property type="term" value="C:plasma membrane"/>
    <property type="evidence" value="ECO:0007669"/>
    <property type="project" value="TreeGrafter"/>
</dbReference>
<dbReference type="GO" id="GO:1902201">
    <property type="term" value="P:negative regulation of bacterial-type flagellum-dependent cell motility"/>
    <property type="evidence" value="ECO:0007669"/>
    <property type="project" value="TreeGrafter"/>
</dbReference>
<feature type="transmembrane region" description="Helical" evidence="3">
    <location>
        <begin position="195"/>
        <end position="215"/>
    </location>
</feature>
<feature type="transmembrane region" description="Helical" evidence="3">
    <location>
        <begin position="49"/>
        <end position="68"/>
    </location>
</feature>
<evidence type="ECO:0000313" key="6">
    <source>
        <dbReference type="Proteomes" id="UP000295129"/>
    </source>
</evidence>
<proteinExistence type="predicted"/>
<feature type="domain" description="GGDEF" evidence="4">
    <location>
        <begin position="296"/>
        <end position="425"/>
    </location>
</feature>
<protein>
    <recommendedName>
        <fullName evidence="1">diguanylate cyclase</fullName>
        <ecNumber evidence="1">2.7.7.65</ecNumber>
    </recommendedName>
</protein>
<dbReference type="PANTHER" id="PTHR45138">
    <property type="entry name" value="REGULATORY COMPONENTS OF SENSORY TRANSDUCTION SYSTEM"/>
    <property type="match status" value="1"/>
</dbReference>
<accession>A0A4R6EHZ3</accession>
<keyword evidence="3" id="KW-0812">Transmembrane</keyword>
<dbReference type="RefSeq" id="WP_133588093.1">
    <property type="nucleotide sequence ID" value="NZ_SNVV01000001.1"/>
</dbReference>
<comment type="catalytic activity">
    <reaction evidence="2">
        <text>2 GTP = 3',3'-c-di-GMP + 2 diphosphate</text>
        <dbReference type="Rhea" id="RHEA:24898"/>
        <dbReference type="ChEBI" id="CHEBI:33019"/>
        <dbReference type="ChEBI" id="CHEBI:37565"/>
        <dbReference type="ChEBI" id="CHEBI:58805"/>
        <dbReference type="EC" id="2.7.7.65"/>
    </reaction>
</comment>
<organism evidence="5 6">
    <name type="scientific">Azoarcus indigens</name>
    <dbReference type="NCBI Taxonomy" id="29545"/>
    <lineage>
        <taxon>Bacteria</taxon>
        <taxon>Pseudomonadati</taxon>
        <taxon>Pseudomonadota</taxon>
        <taxon>Betaproteobacteria</taxon>
        <taxon>Rhodocyclales</taxon>
        <taxon>Zoogloeaceae</taxon>
        <taxon>Azoarcus</taxon>
    </lineage>
</organism>
<evidence type="ECO:0000256" key="1">
    <source>
        <dbReference type="ARBA" id="ARBA00012528"/>
    </source>
</evidence>
<dbReference type="Pfam" id="PF00990">
    <property type="entry name" value="GGDEF"/>
    <property type="match status" value="1"/>
</dbReference>
<evidence type="ECO:0000256" key="2">
    <source>
        <dbReference type="ARBA" id="ARBA00034247"/>
    </source>
</evidence>
<dbReference type="InterPro" id="IPR050469">
    <property type="entry name" value="Diguanylate_Cyclase"/>
</dbReference>
<comment type="caution">
    <text evidence="5">The sequence shown here is derived from an EMBL/GenBank/DDBJ whole genome shotgun (WGS) entry which is preliminary data.</text>
</comment>